<reference evidence="3" key="1">
    <citation type="submission" date="2013-01" db="EMBL/GenBank/DDBJ databases">
        <title>Draft Genome Sequence of a Mulberry Tree, Morus notabilis C.K. Schneid.</title>
        <authorList>
            <person name="He N."/>
            <person name="Zhao S."/>
        </authorList>
    </citation>
    <scope>NUCLEOTIDE SEQUENCE</scope>
</reference>
<evidence type="ECO:0000256" key="1">
    <source>
        <dbReference type="SAM" id="MobiDB-lite"/>
    </source>
</evidence>
<accession>W9QH93</accession>
<proteinExistence type="predicted"/>
<evidence type="ECO:0000313" key="3">
    <source>
        <dbReference type="Proteomes" id="UP000030645"/>
    </source>
</evidence>
<feature type="region of interest" description="Disordered" evidence="1">
    <location>
        <begin position="1"/>
        <end position="23"/>
    </location>
</feature>
<dbReference type="EMBL" id="KE343616">
    <property type="protein sequence ID" value="EXB37415.1"/>
    <property type="molecule type" value="Genomic_DNA"/>
</dbReference>
<sequence>MPIKVMANKNENKGSSSTPEYKSDEFVSKAAENRYNDALTLVREFYANGAFGKGNKTTIRGKTVKFDAKTINQHLQTPRPTVDQLAMYIAQSDMQEVVRTICYQECQWSMANGMESSFDSRYLEKHMKIEITSHHM</sequence>
<evidence type="ECO:0000313" key="2">
    <source>
        <dbReference type="EMBL" id="EXB37415.1"/>
    </source>
</evidence>
<keyword evidence="3" id="KW-1185">Reference proteome</keyword>
<name>W9QH93_9ROSA</name>
<gene>
    <name evidence="2" type="ORF">L484_003285</name>
</gene>
<protein>
    <recommendedName>
        <fullName evidence="4">Protein FAR1-RELATED SEQUENCE</fullName>
    </recommendedName>
</protein>
<evidence type="ECO:0008006" key="4">
    <source>
        <dbReference type="Google" id="ProtNLM"/>
    </source>
</evidence>
<dbReference type="Proteomes" id="UP000030645">
    <property type="component" value="Unassembled WGS sequence"/>
</dbReference>
<dbReference type="AlphaFoldDB" id="W9QH93"/>
<organism evidence="2 3">
    <name type="scientific">Morus notabilis</name>
    <dbReference type="NCBI Taxonomy" id="981085"/>
    <lineage>
        <taxon>Eukaryota</taxon>
        <taxon>Viridiplantae</taxon>
        <taxon>Streptophyta</taxon>
        <taxon>Embryophyta</taxon>
        <taxon>Tracheophyta</taxon>
        <taxon>Spermatophyta</taxon>
        <taxon>Magnoliopsida</taxon>
        <taxon>eudicotyledons</taxon>
        <taxon>Gunneridae</taxon>
        <taxon>Pentapetalae</taxon>
        <taxon>rosids</taxon>
        <taxon>fabids</taxon>
        <taxon>Rosales</taxon>
        <taxon>Moraceae</taxon>
        <taxon>Moreae</taxon>
        <taxon>Morus</taxon>
    </lineage>
</organism>